<evidence type="ECO:0000313" key="6">
    <source>
        <dbReference type="Proteomes" id="UP000030905"/>
    </source>
</evidence>
<organism evidence="3 6">
    <name type="scientific">Clostridium pasteurianum DSM 525 = ATCC 6013</name>
    <dbReference type="NCBI Taxonomy" id="1262449"/>
    <lineage>
        <taxon>Bacteria</taxon>
        <taxon>Bacillati</taxon>
        <taxon>Bacillota</taxon>
        <taxon>Clostridia</taxon>
        <taxon>Eubacteriales</taxon>
        <taxon>Clostridiaceae</taxon>
        <taxon>Clostridium</taxon>
    </lineage>
</organism>
<reference evidence="3 6" key="1">
    <citation type="journal article" date="2015" name="Genome Announc.">
        <title>Complete Genome Sequence of the Nitrogen-Fixing and Solvent-Producing Clostridium pasteurianum DSM 525.</title>
        <authorList>
            <person name="Poehlein A."/>
            <person name="Grosse-Honebrink A."/>
            <person name="Zhang Y."/>
            <person name="Minton N.P."/>
            <person name="Daniel R."/>
        </authorList>
    </citation>
    <scope>NUCLEOTIDE SEQUENCE [LARGE SCALE GENOMIC DNA]</scope>
    <source>
        <strain evidence="3">DSM 525</strain>
        <strain evidence="6">DSM 525 / ATCC 6013</strain>
    </source>
</reference>
<evidence type="ECO:0000256" key="1">
    <source>
        <dbReference type="ARBA" id="ARBA00022448"/>
    </source>
</evidence>
<dbReference type="PANTHER" id="PTHR34982:SF1">
    <property type="entry name" value="FLAGELLAR ASSEMBLY PROTEIN FLIH"/>
    <property type="match status" value="1"/>
</dbReference>
<dbReference type="EMBL" id="JPGY02000001">
    <property type="protein sequence ID" value="KRU12117.1"/>
    <property type="molecule type" value="Genomic_DNA"/>
</dbReference>
<dbReference type="eggNOG" id="COG1317">
    <property type="taxonomic scope" value="Bacteria"/>
</dbReference>
<reference evidence="4 5" key="3">
    <citation type="journal article" name="Genome Announc.">
        <title>Improved Draft Genome Sequence of Clostridium pasteurianum Strain ATCC 6013 (DSM 525) Using a Hybrid Next-Generation Sequencing Approach.</title>
        <authorList>
            <person name="Pyne M.E."/>
            <person name="Utturkar S."/>
            <person name="Brown S.D."/>
            <person name="Moo-Young M."/>
            <person name="Chung D.A."/>
            <person name="Chou C.P."/>
        </authorList>
    </citation>
    <scope>NUCLEOTIDE SEQUENCE [LARGE SCALE GENOMIC DNA]</scope>
    <source>
        <strain evidence="4 5">ATCC 6013</strain>
    </source>
</reference>
<proteinExistence type="predicted"/>
<dbReference type="KEGG" id="cpat:CLPA_c18170"/>
<name>A0A0H3J4K8_CLOPA</name>
<dbReference type="GO" id="GO:0015031">
    <property type="term" value="P:protein transport"/>
    <property type="evidence" value="ECO:0007669"/>
    <property type="project" value="UniProtKB-KW"/>
</dbReference>
<evidence type="ECO:0000313" key="3">
    <source>
        <dbReference type="EMBL" id="AJA51875.1"/>
    </source>
</evidence>
<dbReference type="RefSeq" id="WP_003443998.1">
    <property type="nucleotide sequence ID" value="NZ_ANZB01000004.1"/>
</dbReference>
<reference evidence="4" key="2">
    <citation type="submission" date="2015-10" db="EMBL/GenBank/DDBJ databases">
        <title>Improved Draft Genome Sequence of Clostridium pasteurianum Strain ATCC 6013 (DSM 525) Using a Hybrid Next-Generation Sequencing Approach.</title>
        <authorList>
            <person name="Pyne M.E."/>
            <person name="Utturkar S.M."/>
            <person name="Brown S.D."/>
            <person name="Moo-Young M."/>
            <person name="Chung D.A."/>
            <person name="Chou P.C."/>
        </authorList>
    </citation>
    <scope>NUCLEOTIDE SEQUENCE</scope>
    <source>
        <strain evidence="4">ATCC 6013</strain>
    </source>
</reference>
<dbReference type="KEGG" id="cpae:CPAST_c18170"/>
<keyword evidence="3" id="KW-0966">Cell projection</keyword>
<evidence type="ECO:0000313" key="5">
    <source>
        <dbReference type="Proteomes" id="UP000028042"/>
    </source>
</evidence>
<evidence type="ECO:0000256" key="2">
    <source>
        <dbReference type="ARBA" id="ARBA00022927"/>
    </source>
</evidence>
<gene>
    <name evidence="3" type="primary">fliH</name>
    <name evidence="3" type="ORF">CLPA_c18170</name>
    <name evidence="4" type="ORF">CP6013_01364</name>
</gene>
<dbReference type="EMBL" id="CP009268">
    <property type="protein sequence ID" value="AJA51875.1"/>
    <property type="molecule type" value="Genomic_DNA"/>
</dbReference>
<keyword evidence="2" id="KW-0653">Protein transport</keyword>
<accession>A0A0H3J4K8</accession>
<dbReference type="PATRIC" id="fig|1262449.3.peg.1654"/>
<keyword evidence="3" id="KW-0969">Cilium</keyword>
<protein>
    <submittedName>
        <fullName evidence="3">Flagellar assembly protein FliH</fullName>
    </submittedName>
</protein>
<dbReference type="Proteomes" id="UP000028042">
    <property type="component" value="Unassembled WGS sequence"/>
</dbReference>
<dbReference type="PANTHER" id="PTHR34982">
    <property type="entry name" value="YOP PROTEINS TRANSLOCATION PROTEIN L"/>
    <property type="match status" value="1"/>
</dbReference>
<sequence length="253" mass="28395">MLLSSNVIKNTKVINQGKKEIVTDVNIEIKQQSLEEIKDILKNNSDNSIEKFDKIAQSIIDTARSEADKIKVQAISDAETIKTETYNKAYEEGKQSGYNDAYNETVIKGRAEADDIINTAKKDSSEIVASAKAEYEKYLLDKRVDIKKLAISIAEHILKREIREEDGIDEMIYDAVNESKNSTLIIIKCSKLHTASLTEAVELWKKQIPLKGEIFVIEDNSVSDGSTIIEKDNGKIEIGIDIGLENIKEEVMK</sequence>
<keyword evidence="1" id="KW-0813">Transport</keyword>
<dbReference type="InterPro" id="IPR051472">
    <property type="entry name" value="T3SS_Stator/FliH"/>
</dbReference>
<dbReference type="GO" id="GO:0005829">
    <property type="term" value="C:cytosol"/>
    <property type="evidence" value="ECO:0007669"/>
    <property type="project" value="TreeGrafter"/>
</dbReference>
<keyword evidence="6" id="KW-1185">Reference proteome</keyword>
<dbReference type="AlphaFoldDB" id="A0A0H3J4K8"/>
<dbReference type="GeneID" id="93073977"/>
<keyword evidence="3" id="KW-0282">Flagellum</keyword>
<evidence type="ECO:0000313" key="4">
    <source>
        <dbReference type="EMBL" id="KRU12117.1"/>
    </source>
</evidence>
<dbReference type="Proteomes" id="UP000030905">
    <property type="component" value="Chromosome"/>
</dbReference>